<evidence type="ECO:0000256" key="3">
    <source>
        <dbReference type="ARBA" id="ARBA00004913"/>
    </source>
</evidence>
<dbReference type="GO" id="GO:0016020">
    <property type="term" value="C:membrane"/>
    <property type="evidence" value="ECO:0007669"/>
    <property type="project" value="UniProtKB-SubCell"/>
</dbReference>
<dbReference type="Gene3D" id="1.10.630.10">
    <property type="entry name" value="Cytochrome P450"/>
    <property type="match status" value="1"/>
</dbReference>
<keyword evidence="4 11" id="KW-0349">Heme</keyword>
<comment type="pathway">
    <text evidence="3">Alkaloid biosynthesis.</text>
</comment>
<feature type="binding site" description="axial binding residue" evidence="11">
    <location>
        <position position="524"/>
    </location>
    <ligand>
        <name>heme</name>
        <dbReference type="ChEBI" id="CHEBI:30413"/>
    </ligand>
    <ligandPart>
        <name>Fe</name>
        <dbReference type="ChEBI" id="CHEBI:18248"/>
    </ligandPart>
</feature>
<keyword evidence="10" id="KW-0472">Membrane</keyword>
<proteinExistence type="predicted"/>
<name>A0A4Y7IV89_PAPSO</name>
<accession>A0A4Y7IV89</accession>
<evidence type="ECO:0000256" key="4">
    <source>
        <dbReference type="ARBA" id="ARBA00022617"/>
    </source>
</evidence>
<dbReference type="InterPro" id="IPR050651">
    <property type="entry name" value="Plant_Cytochrome_P450_Monoox"/>
</dbReference>
<dbReference type="InterPro" id="IPR036396">
    <property type="entry name" value="Cyt_P450_sf"/>
</dbReference>
<keyword evidence="7" id="KW-1133">Transmembrane helix</keyword>
<reference evidence="12 13" key="1">
    <citation type="journal article" date="2018" name="Science">
        <title>The opium poppy genome and morphinan production.</title>
        <authorList>
            <person name="Guo L."/>
            <person name="Winzer T."/>
            <person name="Yang X."/>
            <person name="Li Y."/>
            <person name="Ning Z."/>
            <person name="He Z."/>
            <person name="Teodor R."/>
            <person name="Lu Y."/>
            <person name="Bowser T.A."/>
            <person name="Graham I.A."/>
            <person name="Ye K."/>
        </authorList>
    </citation>
    <scope>NUCLEOTIDE SEQUENCE [LARGE SCALE GENOMIC DNA]</scope>
    <source>
        <strain evidence="13">cv. HN1</strain>
        <tissue evidence="12">Leaves</tissue>
    </source>
</reference>
<evidence type="ECO:0000256" key="7">
    <source>
        <dbReference type="ARBA" id="ARBA00022989"/>
    </source>
</evidence>
<gene>
    <name evidence="12" type="ORF">C5167_020051</name>
</gene>
<dbReference type="SUPFAM" id="SSF48264">
    <property type="entry name" value="Cytochrome P450"/>
    <property type="match status" value="1"/>
</dbReference>
<evidence type="ECO:0000256" key="5">
    <source>
        <dbReference type="ARBA" id="ARBA00022692"/>
    </source>
</evidence>
<evidence type="ECO:0000256" key="8">
    <source>
        <dbReference type="ARBA" id="ARBA00023002"/>
    </source>
</evidence>
<dbReference type="PRINTS" id="PR00463">
    <property type="entry name" value="EP450I"/>
</dbReference>
<evidence type="ECO:0000256" key="10">
    <source>
        <dbReference type="ARBA" id="ARBA00023136"/>
    </source>
</evidence>
<evidence type="ECO:0000256" key="6">
    <source>
        <dbReference type="ARBA" id="ARBA00022723"/>
    </source>
</evidence>
<evidence type="ECO:0000256" key="1">
    <source>
        <dbReference type="ARBA" id="ARBA00001971"/>
    </source>
</evidence>
<organism evidence="12 13">
    <name type="scientific">Papaver somniferum</name>
    <name type="common">Opium poppy</name>
    <dbReference type="NCBI Taxonomy" id="3469"/>
    <lineage>
        <taxon>Eukaryota</taxon>
        <taxon>Viridiplantae</taxon>
        <taxon>Streptophyta</taxon>
        <taxon>Embryophyta</taxon>
        <taxon>Tracheophyta</taxon>
        <taxon>Spermatophyta</taxon>
        <taxon>Magnoliopsida</taxon>
        <taxon>Ranunculales</taxon>
        <taxon>Papaveraceae</taxon>
        <taxon>Papaveroideae</taxon>
        <taxon>Papaver</taxon>
    </lineage>
</organism>
<sequence>MEFFKKYLHFSSHLQISNADLLLIFLTIIYNVHKLISIERNKKGLKKQYSSSSCTTSVTKTPVPQASGAWPVIGHLRLITNSKESTHITLAKMADKYGPIFSIRFGSHKTLIVSSWEMVKECFTGTNDKLLSNRPPHSAFEHMFYQNGYGVGLVPYGEYWREFRKITTHNLLANQTFLKYKHFVTSEVDTSFNKLYELCNNNKHNNDSKGAATPAIALIRMYDWLTHLTHDVVGRIVGIGGSESNSETGEIIGIMSSRERFILAHHEASHFVTTSSISSIVPWLGWVDRLTGLTRKMKNCGKKLDMTLGSIIEERRQKRQFCKTKGKEYNSTNIAVEDKQEDFIDICFSLMEQSQLPGENPEISIKSFILDMMSAGTDTTKSVLIWTISLLLNHPHVLNKAKEEVDAHFEMKRRSTSDIIVVDVDDVRNLVYIHAIFKESMRLYPVSPVMERMTSDDCVVGGFCVPAGTRVWVNVWKMQRDPTVWEDPTVFQPERFLSDNKRKIDIAKGHDHELIPFGTGRRKCP</sequence>
<keyword evidence="6 11" id="KW-0479">Metal-binding</keyword>
<keyword evidence="13" id="KW-1185">Reference proteome</keyword>
<dbReference type="InterPro" id="IPR002401">
    <property type="entry name" value="Cyt_P450_E_grp-I"/>
</dbReference>
<feature type="non-terminal residue" evidence="12">
    <location>
        <position position="525"/>
    </location>
</feature>
<dbReference type="STRING" id="3469.A0A4Y7IV89"/>
<dbReference type="Proteomes" id="UP000316621">
    <property type="component" value="Chromosome 2"/>
</dbReference>
<dbReference type="PRINTS" id="PR00385">
    <property type="entry name" value="P450"/>
</dbReference>
<dbReference type="GO" id="GO:0005506">
    <property type="term" value="F:iron ion binding"/>
    <property type="evidence" value="ECO:0007669"/>
    <property type="project" value="InterPro"/>
</dbReference>
<protein>
    <recommendedName>
        <fullName evidence="14">Cytochrome P450</fullName>
    </recommendedName>
</protein>
<evidence type="ECO:0000313" key="12">
    <source>
        <dbReference type="EMBL" id="RZC51622.1"/>
    </source>
</evidence>
<keyword evidence="8" id="KW-0560">Oxidoreductase</keyword>
<comment type="cofactor">
    <cofactor evidence="1 11">
        <name>heme</name>
        <dbReference type="ChEBI" id="CHEBI:30413"/>
    </cofactor>
</comment>
<dbReference type="Gramene" id="RZC51622">
    <property type="protein sequence ID" value="RZC51622"/>
    <property type="gene ID" value="C5167_020051"/>
</dbReference>
<dbReference type="InterPro" id="IPR001128">
    <property type="entry name" value="Cyt_P450"/>
</dbReference>
<comment type="subcellular location">
    <subcellularLocation>
        <location evidence="2">Membrane</location>
        <topology evidence="2">Single-pass membrane protein</topology>
    </subcellularLocation>
</comment>
<dbReference type="GO" id="GO:0033075">
    <property type="term" value="P:isoquinoline alkaloid biosynthetic process"/>
    <property type="evidence" value="ECO:0007669"/>
    <property type="project" value="UniProtKB-ARBA"/>
</dbReference>
<dbReference type="GO" id="GO:0020037">
    <property type="term" value="F:heme binding"/>
    <property type="evidence" value="ECO:0007669"/>
    <property type="project" value="InterPro"/>
</dbReference>
<dbReference type="GO" id="GO:0016705">
    <property type="term" value="F:oxidoreductase activity, acting on paired donors, with incorporation or reduction of molecular oxygen"/>
    <property type="evidence" value="ECO:0007669"/>
    <property type="project" value="InterPro"/>
</dbReference>
<evidence type="ECO:0000256" key="9">
    <source>
        <dbReference type="ARBA" id="ARBA00023004"/>
    </source>
</evidence>
<dbReference type="AlphaFoldDB" id="A0A4Y7IV89"/>
<keyword evidence="9 11" id="KW-0408">Iron</keyword>
<dbReference type="PANTHER" id="PTHR47947">
    <property type="entry name" value="CYTOCHROME P450 82C3-RELATED"/>
    <property type="match status" value="1"/>
</dbReference>
<evidence type="ECO:0000256" key="2">
    <source>
        <dbReference type="ARBA" id="ARBA00004167"/>
    </source>
</evidence>
<evidence type="ECO:0008006" key="14">
    <source>
        <dbReference type="Google" id="ProtNLM"/>
    </source>
</evidence>
<evidence type="ECO:0000313" key="13">
    <source>
        <dbReference type="Proteomes" id="UP000316621"/>
    </source>
</evidence>
<dbReference type="Pfam" id="PF00067">
    <property type="entry name" value="p450"/>
    <property type="match status" value="1"/>
</dbReference>
<dbReference type="EMBL" id="CM010716">
    <property type="protein sequence ID" value="RZC51622.1"/>
    <property type="molecule type" value="Genomic_DNA"/>
</dbReference>
<dbReference type="PANTHER" id="PTHR47947:SF26">
    <property type="entry name" value="CYTOCHROME P450"/>
    <property type="match status" value="1"/>
</dbReference>
<keyword evidence="5" id="KW-0812">Transmembrane</keyword>
<evidence type="ECO:0000256" key="11">
    <source>
        <dbReference type="PIRSR" id="PIRSR602401-1"/>
    </source>
</evidence>
<dbReference type="GO" id="GO:0004497">
    <property type="term" value="F:monooxygenase activity"/>
    <property type="evidence" value="ECO:0007669"/>
    <property type="project" value="InterPro"/>
</dbReference>